<reference evidence="1 2" key="1">
    <citation type="submission" date="2019-04" db="EMBL/GenBank/DDBJ databases">
        <authorList>
            <consortium name="DOE Joint Genome Institute"/>
            <person name="Mondo S."/>
            <person name="Kjaerbolling I."/>
            <person name="Vesth T."/>
            <person name="Frisvad J.C."/>
            <person name="Nybo J.L."/>
            <person name="Theobald S."/>
            <person name="Kildgaard S."/>
            <person name="Isbrandt T."/>
            <person name="Kuo A."/>
            <person name="Sato A."/>
            <person name="Lyhne E.K."/>
            <person name="Kogle M.E."/>
            <person name="Wiebenga A."/>
            <person name="Kun R.S."/>
            <person name="Lubbers R.J."/>
            <person name="Makela M.R."/>
            <person name="Barry K."/>
            <person name="Chovatia M."/>
            <person name="Clum A."/>
            <person name="Daum C."/>
            <person name="Haridas S."/>
            <person name="He G."/>
            <person name="LaButti K."/>
            <person name="Lipzen A."/>
            <person name="Riley R."/>
            <person name="Salamov A."/>
            <person name="Simmons B.A."/>
            <person name="Magnuson J.K."/>
            <person name="Henrissat B."/>
            <person name="Mortensen U.H."/>
            <person name="Larsen T.O."/>
            <person name="Devries R.P."/>
            <person name="Grigoriev I.V."/>
            <person name="Machida M."/>
            <person name="Baker S.E."/>
            <person name="Andersen M.R."/>
            <person name="Cantor M.N."/>
            <person name="Hua S.X."/>
        </authorList>
    </citation>
    <scope>NUCLEOTIDE SEQUENCE [LARGE SCALE GENOMIC DNA]</scope>
    <source>
        <strain evidence="1 2">CBS 119388</strain>
    </source>
</reference>
<keyword evidence="2" id="KW-1185">Reference proteome</keyword>
<dbReference type="EMBL" id="ML736753">
    <property type="protein sequence ID" value="KAE8406457.1"/>
    <property type="molecule type" value="Genomic_DNA"/>
</dbReference>
<evidence type="ECO:0000313" key="2">
    <source>
        <dbReference type="Proteomes" id="UP000325579"/>
    </source>
</evidence>
<dbReference type="Proteomes" id="UP000325579">
    <property type="component" value="Unassembled WGS sequence"/>
</dbReference>
<name>A0A5N7DJ45_9EURO</name>
<dbReference type="GeneID" id="43666032"/>
<evidence type="ECO:0000313" key="1">
    <source>
        <dbReference type="EMBL" id="KAE8406457.1"/>
    </source>
</evidence>
<sequence>MIPAMFRCTRPWIRLGCLDVKLVQNHEVNTNHRVKGCPIAELSVFSRLVMPSNDRRILDQPRRWIGVW</sequence>
<dbReference type="RefSeq" id="XP_031943776.1">
    <property type="nucleotide sequence ID" value="XM_032081341.1"/>
</dbReference>
<accession>A0A5N7DJ45</accession>
<dbReference type="AlphaFoldDB" id="A0A5N7DJ45"/>
<protein>
    <submittedName>
        <fullName evidence="1">Uncharacterized protein</fullName>
    </submittedName>
</protein>
<gene>
    <name evidence="1" type="ORF">BDV37DRAFT_242577</name>
</gene>
<organism evidence="1 2">
    <name type="scientific">Aspergillus pseudonomiae</name>
    <dbReference type="NCBI Taxonomy" id="1506151"/>
    <lineage>
        <taxon>Eukaryota</taxon>
        <taxon>Fungi</taxon>
        <taxon>Dikarya</taxon>
        <taxon>Ascomycota</taxon>
        <taxon>Pezizomycotina</taxon>
        <taxon>Eurotiomycetes</taxon>
        <taxon>Eurotiomycetidae</taxon>
        <taxon>Eurotiales</taxon>
        <taxon>Aspergillaceae</taxon>
        <taxon>Aspergillus</taxon>
        <taxon>Aspergillus subgen. Circumdati</taxon>
    </lineage>
</organism>
<proteinExistence type="predicted"/>